<evidence type="ECO:0000256" key="4">
    <source>
        <dbReference type="ARBA" id="ARBA00022989"/>
    </source>
</evidence>
<comment type="subcellular location">
    <subcellularLocation>
        <location evidence="1">Cell membrane</location>
        <topology evidence="1">Multi-pass membrane protein</topology>
    </subcellularLocation>
</comment>
<organism evidence="8 9">
    <name type="scientific">Ornithinimicrobium cryptoxanthini</name>
    <dbReference type="NCBI Taxonomy" id="2934161"/>
    <lineage>
        <taxon>Bacteria</taxon>
        <taxon>Bacillati</taxon>
        <taxon>Actinomycetota</taxon>
        <taxon>Actinomycetes</taxon>
        <taxon>Micrococcales</taxon>
        <taxon>Ornithinimicrobiaceae</taxon>
        <taxon>Ornithinimicrobium</taxon>
    </lineage>
</organism>
<sequence length="205" mass="21278">MTLAAPSSLAAAVLVGLAVLVWPGRGRSRGFVAAARGQQSARRALRTLWSRRREHPVELTLPDVLDLVALALDAGTSTVGALRAAGDRLPGQGGMELRTVAAALEWGLPDEAAWGSAPPRWEPAGRALRLAARAGVPPAGLLRRAADDLRRERLGQVDTATARLGVRLVLPLGLAFLPGFLLTTVVPVVLALAGALLAGGPILAR</sequence>
<dbReference type="InterPro" id="IPR018076">
    <property type="entry name" value="T2SS_GspF_dom"/>
</dbReference>
<evidence type="ECO:0000313" key="8">
    <source>
        <dbReference type="EMBL" id="USQ76686.1"/>
    </source>
</evidence>
<dbReference type="Pfam" id="PF00482">
    <property type="entry name" value="T2SSF"/>
    <property type="match status" value="1"/>
</dbReference>
<feature type="transmembrane region" description="Helical" evidence="6">
    <location>
        <begin position="168"/>
        <end position="198"/>
    </location>
</feature>
<protein>
    <submittedName>
        <fullName evidence="8">Type II secretion system F family protein</fullName>
    </submittedName>
</protein>
<proteinExistence type="predicted"/>
<accession>A0ABY4YJI2</accession>
<dbReference type="Proteomes" id="UP001056535">
    <property type="component" value="Chromosome"/>
</dbReference>
<evidence type="ECO:0000256" key="1">
    <source>
        <dbReference type="ARBA" id="ARBA00004651"/>
    </source>
</evidence>
<evidence type="ECO:0000256" key="3">
    <source>
        <dbReference type="ARBA" id="ARBA00022692"/>
    </source>
</evidence>
<keyword evidence="4 6" id="KW-1133">Transmembrane helix</keyword>
<keyword evidence="5 6" id="KW-0472">Membrane</keyword>
<feature type="domain" description="Type II secretion system protein GspF" evidence="7">
    <location>
        <begin position="65"/>
        <end position="183"/>
    </location>
</feature>
<dbReference type="PANTHER" id="PTHR35007">
    <property type="entry name" value="INTEGRAL MEMBRANE PROTEIN-RELATED"/>
    <property type="match status" value="1"/>
</dbReference>
<keyword evidence="2" id="KW-1003">Cell membrane</keyword>
<dbReference type="RefSeq" id="WP_252621390.1">
    <property type="nucleotide sequence ID" value="NZ_CP099490.1"/>
</dbReference>
<keyword evidence="3 6" id="KW-0812">Transmembrane</keyword>
<keyword evidence="9" id="KW-1185">Reference proteome</keyword>
<evidence type="ECO:0000256" key="6">
    <source>
        <dbReference type="SAM" id="Phobius"/>
    </source>
</evidence>
<evidence type="ECO:0000313" key="9">
    <source>
        <dbReference type="Proteomes" id="UP001056535"/>
    </source>
</evidence>
<reference evidence="8" key="1">
    <citation type="submission" date="2022-06" db="EMBL/GenBank/DDBJ databases">
        <title>Ornithinimicrobium JY.X270.</title>
        <authorList>
            <person name="Huang Y."/>
        </authorList>
    </citation>
    <scope>NUCLEOTIDE SEQUENCE</scope>
    <source>
        <strain evidence="8">JY.X270</strain>
    </source>
</reference>
<dbReference type="EMBL" id="CP099490">
    <property type="protein sequence ID" value="USQ76686.1"/>
    <property type="molecule type" value="Genomic_DNA"/>
</dbReference>
<dbReference type="PANTHER" id="PTHR35007:SF3">
    <property type="entry name" value="POSSIBLE CONSERVED ALANINE RICH MEMBRANE PROTEIN"/>
    <property type="match status" value="1"/>
</dbReference>
<name>A0ABY4YJI2_9MICO</name>
<evidence type="ECO:0000256" key="2">
    <source>
        <dbReference type="ARBA" id="ARBA00022475"/>
    </source>
</evidence>
<gene>
    <name evidence="8" type="ORF">NF557_01770</name>
</gene>
<evidence type="ECO:0000256" key="5">
    <source>
        <dbReference type="ARBA" id="ARBA00023136"/>
    </source>
</evidence>
<evidence type="ECO:0000259" key="7">
    <source>
        <dbReference type="Pfam" id="PF00482"/>
    </source>
</evidence>